<evidence type="ECO:0000256" key="9">
    <source>
        <dbReference type="ARBA" id="ARBA00045321"/>
    </source>
</evidence>
<protein>
    <recommendedName>
        <fullName evidence="3">Cilia- and flagella-associated protein 206</fullName>
    </recommendedName>
</protein>
<sequence length="246" mass="27647">MSQAGAETLLKTVIGHIVHECRLRGHAVSETLAAFMVSAVVLDPRNGFNVDRTLTKDDVQKLEELCLDKLTEKCSPSLDTIKMQVCFDMNYTTKCEFLEDIHQSEESKLSPLCREITDNRVKSRKELDGLYQKITHLYPAALLCLTFDFSSSFAIAVLQSVFPQAELGNFRVALKRDQEQQLKELTMIVTGIRLFNKANKRGEEEVDIHELILQEALPVTSKSIANELCVTQTLEVHCCAGEANKL</sequence>
<dbReference type="GO" id="GO:0003356">
    <property type="term" value="P:regulation of cilium beat frequency"/>
    <property type="evidence" value="ECO:0007669"/>
    <property type="project" value="TreeGrafter"/>
</dbReference>
<dbReference type="GO" id="GO:0036064">
    <property type="term" value="C:ciliary basal body"/>
    <property type="evidence" value="ECO:0007669"/>
    <property type="project" value="TreeGrafter"/>
</dbReference>
<reference evidence="10" key="2">
    <citation type="submission" date="2025-08" db="UniProtKB">
        <authorList>
            <consortium name="Ensembl"/>
        </authorList>
    </citation>
    <scope>IDENTIFICATION</scope>
</reference>
<organism evidence="10 11">
    <name type="scientific">Maylandia zebra</name>
    <name type="common">zebra mbuna</name>
    <dbReference type="NCBI Taxonomy" id="106582"/>
    <lineage>
        <taxon>Eukaryota</taxon>
        <taxon>Metazoa</taxon>
        <taxon>Chordata</taxon>
        <taxon>Craniata</taxon>
        <taxon>Vertebrata</taxon>
        <taxon>Euteleostomi</taxon>
        <taxon>Actinopterygii</taxon>
        <taxon>Neopterygii</taxon>
        <taxon>Teleostei</taxon>
        <taxon>Neoteleostei</taxon>
        <taxon>Acanthomorphata</taxon>
        <taxon>Ovalentaria</taxon>
        <taxon>Cichlomorphae</taxon>
        <taxon>Cichliformes</taxon>
        <taxon>Cichlidae</taxon>
        <taxon>African cichlids</taxon>
        <taxon>Pseudocrenilabrinae</taxon>
        <taxon>Haplochromini</taxon>
        <taxon>Maylandia</taxon>
        <taxon>Maylandia zebra complex</taxon>
    </lineage>
</organism>
<reference evidence="10" key="3">
    <citation type="submission" date="2025-09" db="UniProtKB">
        <authorList>
            <consortium name="Ensembl"/>
        </authorList>
    </citation>
    <scope>IDENTIFICATION</scope>
</reference>
<dbReference type="GO" id="GO:0005930">
    <property type="term" value="C:axoneme"/>
    <property type="evidence" value="ECO:0007669"/>
    <property type="project" value="UniProtKB-SubCell"/>
</dbReference>
<evidence type="ECO:0000256" key="2">
    <source>
        <dbReference type="ARBA" id="ARBA00010500"/>
    </source>
</evidence>
<keyword evidence="4" id="KW-0963">Cytoplasm</keyword>
<evidence type="ECO:0000256" key="3">
    <source>
        <dbReference type="ARBA" id="ARBA00021602"/>
    </source>
</evidence>
<evidence type="ECO:0000256" key="4">
    <source>
        <dbReference type="ARBA" id="ARBA00022490"/>
    </source>
</evidence>
<evidence type="ECO:0000256" key="8">
    <source>
        <dbReference type="ARBA" id="ARBA00023273"/>
    </source>
</evidence>
<evidence type="ECO:0000256" key="6">
    <source>
        <dbReference type="ARBA" id="ARBA00023069"/>
    </source>
</evidence>
<reference evidence="10 11" key="1">
    <citation type="journal article" date="2014" name="Nature">
        <title>The genomic substrate for adaptive radiation in African cichlid fish.</title>
        <authorList>
            <person name="Brawand D."/>
            <person name="Wagner C.E."/>
            <person name="Li Y.I."/>
            <person name="Malinsky M."/>
            <person name="Keller I."/>
            <person name="Fan S."/>
            <person name="Simakov O."/>
            <person name="Ng A.Y."/>
            <person name="Lim Z.W."/>
            <person name="Bezault E."/>
            <person name="Turner-Maier J."/>
            <person name="Johnson J."/>
            <person name="Alcazar R."/>
            <person name="Noh H.J."/>
            <person name="Russell P."/>
            <person name="Aken B."/>
            <person name="Alfoldi J."/>
            <person name="Amemiya C."/>
            <person name="Azzouzi N."/>
            <person name="Baroiller J.F."/>
            <person name="Barloy-Hubler F."/>
            <person name="Berlin A."/>
            <person name="Bloomquist R."/>
            <person name="Carleton K.L."/>
            <person name="Conte M.A."/>
            <person name="D'Cotta H."/>
            <person name="Eshel O."/>
            <person name="Gaffney L."/>
            <person name="Galibert F."/>
            <person name="Gante H.F."/>
            <person name="Gnerre S."/>
            <person name="Greuter L."/>
            <person name="Guyon R."/>
            <person name="Haddad N.S."/>
            <person name="Haerty W."/>
            <person name="Harris R.M."/>
            <person name="Hofmann H.A."/>
            <person name="Hourlier T."/>
            <person name="Hulata G."/>
            <person name="Jaffe D.B."/>
            <person name="Lara M."/>
            <person name="Lee A.P."/>
            <person name="MacCallum I."/>
            <person name="Mwaiko S."/>
            <person name="Nikaido M."/>
            <person name="Nishihara H."/>
            <person name="Ozouf-Costaz C."/>
            <person name="Penman D.J."/>
            <person name="Przybylski D."/>
            <person name="Rakotomanga M."/>
            <person name="Renn S.C.P."/>
            <person name="Ribeiro F.J."/>
            <person name="Ron M."/>
            <person name="Salzburger W."/>
            <person name="Sanchez-Pulido L."/>
            <person name="Santos M.E."/>
            <person name="Searle S."/>
            <person name="Sharpe T."/>
            <person name="Swofford R."/>
            <person name="Tan F.J."/>
            <person name="Williams L."/>
            <person name="Young S."/>
            <person name="Yin S."/>
            <person name="Okada N."/>
            <person name="Kocher T.D."/>
            <person name="Miska E.A."/>
            <person name="Lander E.S."/>
            <person name="Venkatesh B."/>
            <person name="Fernald R.D."/>
            <person name="Meyer A."/>
            <person name="Ponting C.P."/>
            <person name="Streelman J.T."/>
            <person name="Lindblad-Toh K."/>
            <person name="Seehausen O."/>
            <person name="Di Palma F."/>
        </authorList>
    </citation>
    <scope>NUCLEOTIDE SEQUENCE</scope>
</reference>
<dbReference type="PANTHER" id="PTHR21442:SF0">
    <property type="entry name" value="CILIA- AND FLAGELLA-ASSOCIATED PROTEIN 206"/>
    <property type="match status" value="1"/>
</dbReference>
<comment type="similarity">
    <text evidence="2">Belongs to the CFAP206 family.</text>
</comment>
<dbReference type="GeneTree" id="ENSGT00390000016036"/>
<comment type="subcellular location">
    <subcellularLocation>
        <location evidence="1">Cytoplasm</location>
        <location evidence="1">Cytoskeleton</location>
        <location evidence="1">Cilium axoneme</location>
    </subcellularLocation>
</comment>
<name>A0A3P9CC12_9CICH</name>
<evidence type="ECO:0000313" key="10">
    <source>
        <dbReference type="Ensembl" id="ENSMZEP00005019835.1"/>
    </source>
</evidence>
<dbReference type="GO" id="GO:0007288">
    <property type="term" value="P:sperm axoneme assembly"/>
    <property type="evidence" value="ECO:0007669"/>
    <property type="project" value="TreeGrafter"/>
</dbReference>
<evidence type="ECO:0000256" key="7">
    <source>
        <dbReference type="ARBA" id="ARBA00023212"/>
    </source>
</evidence>
<keyword evidence="11" id="KW-1185">Reference proteome</keyword>
<proteinExistence type="inferred from homology"/>
<dbReference type="AlphaFoldDB" id="A0A3P9CC12"/>
<dbReference type="InterPro" id="IPR021897">
    <property type="entry name" value="FAP206"/>
</dbReference>
<accession>A0A3P9CC12</accession>
<keyword evidence="6" id="KW-0969">Cilium</keyword>
<dbReference type="GO" id="GO:1901317">
    <property type="term" value="P:regulation of flagellated sperm motility"/>
    <property type="evidence" value="ECO:0007669"/>
    <property type="project" value="TreeGrafter"/>
</dbReference>
<evidence type="ECO:0000313" key="11">
    <source>
        <dbReference type="Proteomes" id="UP000265160"/>
    </source>
</evidence>
<comment type="function">
    <text evidence="9">Essential for sperm motility and is involved in the regulation of the beating frequency of motile cilia on the epithelial cells of the respiratory tract. Required for the establishment of radial spokes in sperm flagella.</text>
</comment>
<keyword evidence="5" id="KW-0970">Cilium biogenesis/degradation</keyword>
<dbReference type="PANTHER" id="PTHR21442">
    <property type="entry name" value="CILIA- AND FLAGELLA-ASSOCIATED PROTEIN 206"/>
    <property type="match status" value="1"/>
</dbReference>
<dbReference type="Proteomes" id="UP000265160">
    <property type="component" value="LG15"/>
</dbReference>
<evidence type="ECO:0000256" key="5">
    <source>
        <dbReference type="ARBA" id="ARBA00022794"/>
    </source>
</evidence>
<keyword evidence="7" id="KW-0206">Cytoskeleton</keyword>
<dbReference type="Ensembl" id="ENSMZET00005020479.1">
    <property type="protein sequence ID" value="ENSMZEP00005019835.1"/>
    <property type="gene ID" value="ENSMZEG00005014881.1"/>
</dbReference>
<evidence type="ECO:0000256" key="1">
    <source>
        <dbReference type="ARBA" id="ARBA00004430"/>
    </source>
</evidence>
<keyword evidence="8" id="KW-0966">Cell projection</keyword>